<dbReference type="SUPFAM" id="SSF50331">
    <property type="entry name" value="MOP-like"/>
    <property type="match status" value="1"/>
</dbReference>
<dbReference type="EMBL" id="SDJQ01000015">
    <property type="protein sequence ID" value="RXR33173.1"/>
    <property type="molecule type" value="Genomic_DNA"/>
</dbReference>
<reference evidence="19 20" key="1">
    <citation type="submission" date="2019-01" db="EMBL/GenBank/DDBJ databases">
        <title>Oerskovia turbata Genome sequencing and assembly.</title>
        <authorList>
            <person name="Dou T."/>
        </authorList>
    </citation>
    <scope>NUCLEOTIDE SEQUENCE [LARGE SCALE GENOMIC DNA]</scope>
    <source>
        <strain evidence="18 19">JCM12123</strain>
        <strain evidence="17 20">JCM3160</strain>
    </source>
</reference>
<keyword evidence="7" id="KW-0547">Nucleotide-binding</keyword>
<dbReference type="InterPro" id="IPR008995">
    <property type="entry name" value="Mo/tungstate-bd_C_term_dom"/>
</dbReference>
<dbReference type="PROSITE" id="PS51866">
    <property type="entry name" value="MOP"/>
    <property type="match status" value="1"/>
</dbReference>
<feature type="compositionally biased region" description="Gly residues" evidence="13">
    <location>
        <begin position="613"/>
        <end position="623"/>
    </location>
</feature>
<dbReference type="SMART" id="SM00382">
    <property type="entry name" value="AAA"/>
    <property type="match status" value="1"/>
</dbReference>
<dbReference type="Proteomes" id="UP000289805">
    <property type="component" value="Unassembled WGS sequence"/>
</dbReference>
<dbReference type="STRING" id="1713.GCA_000718325_01587"/>
<dbReference type="InterPro" id="IPR003439">
    <property type="entry name" value="ABC_transporter-like_ATP-bd"/>
</dbReference>
<evidence type="ECO:0000256" key="13">
    <source>
        <dbReference type="SAM" id="MobiDB-lite"/>
    </source>
</evidence>
<evidence type="ECO:0000259" key="14">
    <source>
        <dbReference type="PROSITE" id="PS50893"/>
    </source>
</evidence>
<feature type="transmembrane region" description="Helical" evidence="12">
    <location>
        <begin position="129"/>
        <end position="151"/>
    </location>
</feature>
<dbReference type="InterPro" id="IPR003593">
    <property type="entry name" value="AAA+_ATPase"/>
</dbReference>
<keyword evidence="3 12" id="KW-0813">Transport</keyword>
<feature type="transmembrane region" description="Helical" evidence="12">
    <location>
        <begin position="60"/>
        <end position="78"/>
    </location>
</feature>
<proteinExistence type="inferred from homology"/>
<dbReference type="GO" id="GO:0016887">
    <property type="term" value="F:ATP hydrolysis activity"/>
    <property type="evidence" value="ECO:0007669"/>
    <property type="project" value="InterPro"/>
</dbReference>
<dbReference type="PANTHER" id="PTHR30183:SF3">
    <property type="entry name" value="MOLYBDENUM TRANSPORT SYSTEM PERMEASE PROTEIN MODB"/>
    <property type="match status" value="1"/>
</dbReference>
<evidence type="ECO:0000256" key="7">
    <source>
        <dbReference type="ARBA" id="ARBA00022741"/>
    </source>
</evidence>
<keyword evidence="6 12" id="KW-0812">Transmembrane</keyword>
<dbReference type="Pfam" id="PF00005">
    <property type="entry name" value="ABC_tran"/>
    <property type="match status" value="1"/>
</dbReference>
<dbReference type="InterPro" id="IPR027417">
    <property type="entry name" value="P-loop_NTPase"/>
</dbReference>
<evidence type="ECO:0000256" key="10">
    <source>
        <dbReference type="ARBA" id="ARBA00023136"/>
    </source>
</evidence>
<keyword evidence="20" id="KW-1185">Reference proteome</keyword>
<protein>
    <submittedName>
        <fullName evidence="18">Molybdate ABC transporter permease subunit</fullName>
    </submittedName>
</protein>
<dbReference type="NCBIfam" id="TIGR01581">
    <property type="entry name" value="Mo_ABC_porter"/>
    <property type="match status" value="1"/>
</dbReference>
<feature type="domain" description="Mop" evidence="16">
    <location>
        <begin position="668"/>
        <end position="741"/>
    </location>
</feature>
<dbReference type="PANTHER" id="PTHR30183">
    <property type="entry name" value="MOLYBDENUM TRANSPORT SYSTEM PERMEASE PROTEIN MODB"/>
    <property type="match status" value="1"/>
</dbReference>
<evidence type="ECO:0000313" key="18">
    <source>
        <dbReference type="EMBL" id="RXR33173.1"/>
    </source>
</evidence>
<comment type="similarity">
    <text evidence="2">Belongs to the binding-protein-dependent transport system permease family. CysTW subfamily.</text>
</comment>
<dbReference type="Gene3D" id="1.10.3720.10">
    <property type="entry name" value="MetI-like"/>
    <property type="match status" value="1"/>
</dbReference>
<dbReference type="Pfam" id="PF00528">
    <property type="entry name" value="BPD_transp_1"/>
    <property type="match status" value="1"/>
</dbReference>
<evidence type="ECO:0000256" key="2">
    <source>
        <dbReference type="ARBA" id="ARBA00007069"/>
    </source>
</evidence>
<feature type="domain" description="ABC transporter" evidence="14">
    <location>
        <begin position="346"/>
        <end position="598"/>
    </location>
</feature>
<evidence type="ECO:0000256" key="3">
    <source>
        <dbReference type="ARBA" id="ARBA00022448"/>
    </source>
</evidence>
<evidence type="ECO:0000256" key="1">
    <source>
        <dbReference type="ARBA" id="ARBA00004651"/>
    </source>
</evidence>
<dbReference type="GO" id="GO:0005886">
    <property type="term" value="C:plasma membrane"/>
    <property type="evidence" value="ECO:0007669"/>
    <property type="project" value="UniProtKB-SubCell"/>
</dbReference>
<gene>
    <name evidence="18" type="primary">modB</name>
    <name evidence="17" type="ORF">EQW73_09515</name>
    <name evidence="18" type="ORF">EQW78_11830</name>
</gene>
<evidence type="ECO:0000259" key="15">
    <source>
        <dbReference type="PROSITE" id="PS50928"/>
    </source>
</evidence>
<feature type="region of interest" description="Disordered" evidence="13">
    <location>
        <begin position="260"/>
        <end position="348"/>
    </location>
</feature>
<dbReference type="SUPFAM" id="SSF52540">
    <property type="entry name" value="P-loop containing nucleoside triphosphate hydrolases"/>
    <property type="match status" value="1"/>
</dbReference>
<evidence type="ECO:0000256" key="8">
    <source>
        <dbReference type="ARBA" id="ARBA00022840"/>
    </source>
</evidence>
<evidence type="ECO:0000256" key="4">
    <source>
        <dbReference type="ARBA" id="ARBA00022475"/>
    </source>
</evidence>
<feature type="transmembrane region" description="Helical" evidence="12">
    <location>
        <begin position="90"/>
        <end position="109"/>
    </location>
</feature>
<keyword evidence="5 11" id="KW-0500">Molybdenum</keyword>
<dbReference type="InterPro" id="IPR006469">
    <property type="entry name" value="NifC_ABC_porter"/>
</dbReference>
<dbReference type="InterPro" id="IPR005116">
    <property type="entry name" value="Transp-assoc_OB_typ1"/>
</dbReference>
<dbReference type="InterPro" id="IPR017871">
    <property type="entry name" value="ABC_transporter-like_CS"/>
</dbReference>
<comment type="caution">
    <text evidence="18">The sequence shown here is derived from an EMBL/GenBank/DDBJ whole genome shotgun (WGS) entry which is preliminary data.</text>
</comment>
<dbReference type="EMBL" id="SDJR01000005">
    <property type="protein sequence ID" value="RXR25739.1"/>
    <property type="molecule type" value="Genomic_DNA"/>
</dbReference>
<dbReference type="PROSITE" id="PS00211">
    <property type="entry name" value="ABC_TRANSPORTER_1"/>
    <property type="match status" value="1"/>
</dbReference>
<accession>A0A4Q1KSM6</accession>
<evidence type="ECO:0000259" key="16">
    <source>
        <dbReference type="PROSITE" id="PS51866"/>
    </source>
</evidence>
<dbReference type="InterPro" id="IPR004606">
    <property type="entry name" value="Mop_domain"/>
</dbReference>
<evidence type="ECO:0000256" key="6">
    <source>
        <dbReference type="ARBA" id="ARBA00022692"/>
    </source>
</evidence>
<dbReference type="InterPro" id="IPR035906">
    <property type="entry name" value="MetI-like_sf"/>
</dbReference>
<dbReference type="PROSITE" id="PS50893">
    <property type="entry name" value="ABC_TRANSPORTER_2"/>
    <property type="match status" value="1"/>
</dbReference>
<sequence length="743" mass="77096">MRGLPRWVLAPAIIGALFVVVPVVAMVARLDVSGGLGGIWDLLTSPTATDALWLSVRTSLVATVCCVLLGAPMALVLARTTFPGQRLARALVLLPLVLPPVVGGIALLYTFGRRGLIGQHLSVLGIEVAFTTTAVVMAQTFVALPFLVLSLEGSLRTHDARYEEVAATLGASPTTVLRRVTLPLVLPGLVSGAVLAFARALGEFGATITFAGALQGVTQTLPLEIYLRRSADPDAAVALSLLLVVVAVIVTAAVHGGPFGRESSAEGDGHPAEGDGLPAEGDGLPAEGDGLPAEGDGHPAEGDGLPAEGDGHPAEGDGLPAEGDGYPADGDASRHPRQVGTSPSAVGTVTLGAPLHVRVRLAERGVDLDLTVGPGQVVAVLGPNGAGKSTLLQAVTGLLPHRAHRARPRSARPDELHVSIDDTVLTDTTRGTAVPARRRRVGWLTQRPLLFAHLDAVDDVAFGLRARGTPRPEARATARERLAELDAGHLAGRRPHELSGGQAQRVSIARALATDPRVLLLDEPLASLDVGVAQQVRRALHDAQRTRPRTTLLVTHDLLDVLLLADRAVVLEGGRVVEDGPAREVLTRPRSRFAARLAGINLLTGTATDDGGLRPGPSGGGAATGTRSTSSAQVVAGVVADGAGLVEGAPAVAMFEPRAVAIHREPPSGSPRNAFVVTITSLEPHGQLFRAWGEVTGPREVRDAVGHLAADLTPRSVADLHLTPGERVWFAVKAAEVQIYDAR</sequence>
<dbReference type="Gene3D" id="2.40.50.100">
    <property type="match status" value="1"/>
</dbReference>
<evidence type="ECO:0000256" key="9">
    <source>
        <dbReference type="ARBA" id="ARBA00022989"/>
    </source>
</evidence>
<keyword evidence="8" id="KW-0067">ATP-binding</keyword>
<evidence type="ECO:0000313" key="19">
    <source>
        <dbReference type="Proteomes" id="UP000289805"/>
    </source>
</evidence>
<dbReference type="GO" id="GO:0015098">
    <property type="term" value="F:molybdate ion transmembrane transporter activity"/>
    <property type="evidence" value="ECO:0007669"/>
    <property type="project" value="InterPro"/>
</dbReference>
<keyword evidence="10 12" id="KW-0472">Membrane</keyword>
<keyword evidence="4" id="KW-1003">Cell membrane</keyword>
<dbReference type="InterPro" id="IPR000515">
    <property type="entry name" value="MetI-like"/>
</dbReference>
<dbReference type="GO" id="GO:0005524">
    <property type="term" value="F:ATP binding"/>
    <property type="evidence" value="ECO:0007669"/>
    <property type="project" value="UniProtKB-KW"/>
</dbReference>
<dbReference type="AlphaFoldDB" id="A0A4Q1KSM6"/>
<feature type="compositionally biased region" description="Basic and acidic residues" evidence="13">
    <location>
        <begin position="263"/>
        <end position="273"/>
    </location>
</feature>
<dbReference type="OrthoDB" id="9774448at2"/>
<organism evidence="18 19">
    <name type="scientific">Oerskovia turbata</name>
    <dbReference type="NCBI Taxonomy" id="1713"/>
    <lineage>
        <taxon>Bacteria</taxon>
        <taxon>Bacillati</taxon>
        <taxon>Actinomycetota</taxon>
        <taxon>Actinomycetes</taxon>
        <taxon>Micrococcales</taxon>
        <taxon>Cellulomonadaceae</taxon>
        <taxon>Oerskovia</taxon>
    </lineage>
</organism>
<evidence type="ECO:0000313" key="17">
    <source>
        <dbReference type="EMBL" id="RXR25739.1"/>
    </source>
</evidence>
<dbReference type="NCBIfam" id="TIGR02141">
    <property type="entry name" value="modB_ABC"/>
    <property type="match status" value="1"/>
</dbReference>
<feature type="region of interest" description="Disordered" evidence="13">
    <location>
        <begin position="606"/>
        <end position="628"/>
    </location>
</feature>
<feature type="transmembrane region" description="Helical" evidence="12">
    <location>
        <begin position="7"/>
        <end position="28"/>
    </location>
</feature>
<feature type="domain" description="ABC transmembrane type-1" evidence="15">
    <location>
        <begin position="52"/>
        <end position="254"/>
    </location>
</feature>
<dbReference type="InterPro" id="IPR011867">
    <property type="entry name" value="ModB_ABC"/>
</dbReference>
<keyword evidence="9 12" id="KW-1133">Transmembrane helix</keyword>
<dbReference type="CDD" id="cd06261">
    <property type="entry name" value="TM_PBP2"/>
    <property type="match status" value="1"/>
</dbReference>
<name>A0A4Q1KSM6_9CELL</name>
<evidence type="ECO:0000256" key="11">
    <source>
        <dbReference type="PROSITE-ProRule" id="PRU01213"/>
    </source>
</evidence>
<dbReference type="Pfam" id="PF03459">
    <property type="entry name" value="TOBE"/>
    <property type="match status" value="1"/>
</dbReference>
<feature type="transmembrane region" description="Helical" evidence="12">
    <location>
        <begin position="235"/>
        <end position="254"/>
    </location>
</feature>
<dbReference type="Proteomes" id="UP000290517">
    <property type="component" value="Unassembled WGS sequence"/>
</dbReference>
<comment type="subcellular location">
    <subcellularLocation>
        <location evidence="1 12">Cell membrane</location>
        <topology evidence="1 12">Multi-pass membrane protein</topology>
    </subcellularLocation>
</comment>
<evidence type="ECO:0000313" key="20">
    <source>
        <dbReference type="Proteomes" id="UP000290517"/>
    </source>
</evidence>
<evidence type="ECO:0000256" key="12">
    <source>
        <dbReference type="RuleBase" id="RU363032"/>
    </source>
</evidence>
<evidence type="ECO:0000256" key="5">
    <source>
        <dbReference type="ARBA" id="ARBA00022505"/>
    </source>
</evidence>
<dbReference type="SUPFAM" id="SSF161098">
    <property type="entry name" value="MetI-like"/>
    <property type="match status" value="1"/>
</dbReference>
<dbReference type="PROSITE" id="PS50928">
    <property type="entry name" value="ABC_TM1"/>
    <property type="match status" value="1"/>
</dbReference>
<dbReference type="Gene3D" id="3.40.50.300">
    <property type="entry name" value="P-loop containing nucleotide triphosphate hydrolases"/>
    <property type="match status" value="1"/>
</dbReference>
<dbReference type="RefSeq" id="WP_036571482.1">
    <property type="nucleotide sequence ID" value="NZ_JOFV01000006.1"/>
</dbReference>